<feature type="compositionally biased region" description="Polar residues" evidence="13">
    <location>
        <begin position="910"/>
        <end position="928"/>
    </location>
</feature>
<organism evidence="15 16">
    <name type="scientific">Exaiptasia diaphana</name>
    <name type="common">Tropical sea anemone</name>
    <name type="synonym">Aiptasia pulchella</name>
    <dbReference type="NCBI Taxonomy" id="2652724"/>
    <lineage>
        <taxon>Eukaryota</taxon>
        <taxon>Metazoa</taxon>
        <taxon>Cnidaria</taxon>
        <taxon>Anthozoa</taxon>
        <taxon>Hexacorallia</taxon>
        <taxon>Actiniaria</taxon>
        <taxon>Aiptasiidae</taxon>
        <taxon>Exaiptasia</taxon>
    </lineage>
</organism>
<dbReference type="InterPro" id="IPR047187">
    <property type="entry name" value="SF1_C_Upf1"/>
</dbReference>
<feature type="region of interest" description="Disordered" evidence="13">
    <location>
        <begin position="651"/>
        <end position="670"/>
    </location>
</feature>
<dbReference type="OMA" id="ANCCHIC"/>
<keyword evidence="5" id="KW-0479">Metal-binding</keyword>
<evidence type="ECO:0000256" key="7">
    <source>
        <dbReference type="ARBA" id="ARBA00022771"/>
    </source>
</evidence>
<evidence type="ECO:0000256" key="12">
    <source>
        <dbReference type="ARBA" id="ARBA00023242"/>
    </source>
</evidence>
<dbReference type="GO" id="GO:0002376">
    <property type="term" value="P:immune system process"/>
    <property type="evidence" value="ECO:0007669"/>
    <property type="project" value="UniProtKB-KW"/>
</dbReference>
<evidence type="ECO:0000256" key="11">
    <source>
        <dbReference type="ARBA" id="ARBA00023163"/>
    </source>
</evidence>
<dbReference type="Pfam" id="PF13086">
    <property type="entry name" value="AAA_11"/>
    <property type="match status" value="1"/>
</dbReference>
<dbReference type="GeneID" id="110242384"/>
<dbReference type="GO" id="GO:0031048">
    <property type="term" value="P:regulatory ncRNA-mediated heterochromatin formation"/>
    <property type="evidence" value="ECO:0007669"/>
    <property type="project" value="TreeGrafter"/>
</dbReference>
<dbReference type="InterPro" id="IPR046439">
    <property type="entry name" value="ZF_RZ_dom"/>
</dbReference>
<dbReference type="GO" id="GO:0008270">
    <property type="term" value="F:zinc ion binding"/>
    <property type="evidence" value="ECO:0007669"/>
    <property type="project" value="UniProtKB-KW"/>
</dbReference>
<dbReference type="GO" id="GO:0003677">
    <property type="term" value="F:DNA binding"/>
    <property type="evidence" value="ECO:0007669"/>
    <property type="project" value="UniProtKB-KW"/>
</dbReference>
<dbReference type="CDD" id="cd17936">
    <property type="entry name" value="EEXXEc_NFX1"/>
    <property type="match status" value="1"/>
</dbReference>
<proteinExistence type="predicted"/>
<dbReference type="PANTHER" id="PTHR10887:SF341">
    <property type="entry name" value="NFX1-TYPE ZINC FINGER-CONTAINING PROTEIN 1"/>
    <property type="match status" value="1"/>
</dbReference>
<dbReference type="Gene3D" id="3.40.50.300">
    <property type="entry name" value="P-loop containing nucleotide triphosphate hydrolases"/>
    <property type="match status" value="3"/>
</dbReference>
<feature type="compositionally biased region" description="Basic and acidic residues" evidence="13">
    <location>
        <begin position="199"/>
        <end position="209"/>
    </location>
</feature>
<evidence type="ECO:0000256" key="9">
    <source>
        <dbReference type="ARBA" id="ARBA00022859"/>
    </source>
</evidence>
<dbReference type="RefSeq" id="XP_020904023.1">
    <property type="nucleotide sequence ID" value="XM_021048364.2"/>
</dbReference>
<feature type="compositionally biased region" description="Basic and acidic residues" evidence="13">
    <location>
        <begin position="21"/>
        <end position="45"/>
    </location>
</feature>
<dbReference type="Pfam" id="PF20173">
    <property type="entry name" value="ZnF_RZ-type"/>
    <property type="match status" value="1"/>
</dbReference>
<evidence type="ECO:0000256" key="6">
    <source>
        <dbReference type="ARBA" id="ARBA00022737"/>
    </source>
</evidence>
<dbReference type="Pfam" id="PF13087">
    <property type="entry name" value="AAA_12"/>
    <property type="match status" value="1"/>
</dbReference>
<dbReference type="PROSITE" id="PS00115">
    <property type="entry name" value="RNA_POL_II_REPEAT"/>
    <property type="match status" value="5"/>
</dbReference>
<keyword evidence="9" id="KW-0391">Immunity</keyword>
<feature type="compositionally biased region" description="Basic and acidic residues" evidence="13">
    <location>
        <begin position="61"/>
        <end position="77"/>
    </location>
</feature>
<dbReference type="Pfam" id="PF25396">
    <property type="entry name" value="ZNFX1"/>
    <property type="match status" value="1"/>
</dbReference>
<keyword evidence="3" id="KW-0963">Cytoplasm</keyword>
<feature type="region of interest" description="Disordered" evidence="13">
    <location>
        <begin position="730"/>
        <end position="767"/>
    </location>
</feature>
<evidence type="ECO:0000256" key="10">
    <source>
        <dbReference type="ARBA" id="ARBA00023125"/>
    </source>
</evidence>
<dbReference type="EnsemblMetazoa" id="XM_021048364.2">
    <property type="protein sequence ID" value="XP_020904023.1"/>
    <property type="gene ID" value="LOC110242384"/>
</dbReference>
<accession>A0A913XGG2</accession>
<feature type="region of interest" description="Disordered" evidence="13">
    <location>
        <begin position="877"/>
        <end position="896"/>
    </location>
</feature>
<dbReference type="Proteomes" id="UP000887567">
    <property type="component" value="Unplaced"/>
</dbReference>
<protein>
    <recommendedName>
        <fullName evidence="14">RZ-type domain-containing protein</fullName>
    </recommendedName>
</protein>
<dbReference type="PANTHER" id="PTHR10887">
    <property type="entry name" value="DNA2/NAM7 HELICASE FAMILY"/>
    <property type="match status" value="1"/>
</dbReference>
<feature type="compositionally biased region" description="Basic and acidic residues" evidence="13">
    <location>
        <begin position="930"/>
        <end position="952"/>
    </location>
</feature>
<dbReference type="GO" id="GO:0031380">
    <property type="term" value="C:nuclear RNA-directed RNA polymerase complex"/>
    <property type="evidence" value="ECO:0007669"/>
    <property type="project" value="TreeGrafter"/>
</dbReference>
<dbReference type="GO" id="GO:0004386">
    <property type="term" value="F:helicase activity"/>
    <property type="evidence" value="ECO:0007669"/>
    <property type="project" value="InterPro"/>
</dbReference>
<feature type="domain" description="RZ-type" evidence="14">
    <location>
        <begin position="2179"/>
        <end position="2248"/>
    </location>
</feature>
<evidence type="ECO:0000259" key="14">
    <source>
        <dbReference type="PROSITE" id="PS51981"/>
    </source>
</evidence>
<feature type="compositionally biased region" description="Basic and acidic residues" evidence="13">
    <location>
        <begin position="153"/>
        <end position="172"/>
    </location>
</feature>
<dbReference type="InterPro" id="IPR041677">
    <property type="entry name" value="DNA2/NAM7_AAA_11"/>
</dbReference>
<feature type="compositionally biased region" description="Acidic residues" evidence="13">
    <location>
        <begin position="1"/>
        <end position="15"/>
    </location>
</feature>
<evidence type="ECO:0000256" key="4">
    <source>
        <dbReference type="ARBA" id="ARBA00022553"/>
    </source>
</evidence>
<dbReference type="PROSITE" id="PS51981">
    <property type="entry name" value="ZF_RZ"/>
    <property type="match status" value="1"/>
</dbReference>
<keyword evidence="10" id="KW-0238">DNA-binding</keyword>
<dbReference type="InterPro" id="IPR041679">
    <property type="entry name" value="DNA2/NAM7-like_C"/>
</dbReference>
<dbReference type="Pfam" id="PF05001">
    <property type="entry name" value="RNA_pol_Rpb1_R"/>
    <property type="match status" value="6"/>
</dbReference>
<dbReference type="GO" id="GO:0005737">
    <property type="term" value="C:cytoplasm"/>
    <property type="evidence" value="ECO:0007669"/>
    <property type="project" value="UniProtKB-SubCell"/>
</dbReference>
<dbReference type="OrthoDB" id="2423195at2759"/>
<dbReference type="InterPro" id="IPR057373">
    <property type="entry name" value="ZNFX1"/>
</dbReference>
<evidence type="ECO:0000256" key="2">
    <source>
        <dbReference type="ARBA" id="ARBA00004496"/>
    </source>
</evidence>
<dbReference type="KEGG" id="epa:110242384"/>
<evidence type="ECO:0000313" key="15">
    <source>
        <dbReference type="EnsemblMetazoa" id="XP_020904023.1"/>
    </source>
</evidence>
<evidence type="ECO:0000313" key="16">
    <source>
        <dbReference type="Proteomes" id="UP000887567"/>
    </source>
</evidence>
<feature type="region of interest" description="Disordered" evidence="13">
    <location>
        <begin position="910"/>
        <end position="952"/>
    </location>
</feature>
<keyword evidence="7" id="KW-0863">Zinc-finger</keyword>
<evidence type="ECO:0000256" key="13">
    <source>
        <dbReference type="SAM" id="MobiDB-lite"/>
    </source>
</evidence>
<evidence type="ECO:0000256" key="5">
    <source>
        <dbReference type="ARBA" id="ARBA00022723"/>
    </source>
</evidence>
<name>A0A913XGG2_EXADI</name>
<dbReference type="CDD" id="cd18808">
    <property type="entry name" value="SF1_C_Upf1"/>
    <property type="match status" value="1"/>
</dbReference>
<dbReference type="InterPro" id="IPR045055">
    <property type="entry name" value="DNA2/NAM7-like"/>
</dbReference>
<evidence type="ECO:0000256" key="3">
    <source>
        <dbReference type="ARBA" id="ARBA00022490"/>
    </source>
</evidence>
<dbReference type="InterPro" id="IPR000684">
    <property type="entry name" value="RNA_pol_II_repeat_euk"/>
</dbReference>
<feature type="compositionally biased region" description="Basic and acidic residues" evidence="13">
    <location>
        <begin position="118"/>
        <end position="136"/>
    </location>
</feature>
<dbReference type="FunFam" id="3.40.50.300:FF:000742">
    <property type="entry name" value="NFX1-type zinc finger-containing protein 1"/>
    <property type="match status" value="1"/>
</dbReference>
<feature type="region of interest" description="Disordered" evidence="13">
    <location>
        <begin position="798"/>
        <end position="826"/>
    </location>
</feature>
<evidence type="ECO:0000256" key="8">
    <source>
        <dbReference type="ARBA" id="ARBA00022833"/>
    </source>
</evidence>
<evidence type="ECO:0000256" key="1">
    <source>
        <dbReference type="ARBA" id="ARBA00004123"/>
    </source>
</evidence>
<reference evidence="15" key="1">
    <citation type="submission" date="2022-11" db="UniProtKB">
        <authorList>
            <consortium name="EnsemblMetazoa"/>
        </authorList>
    </citation>
    <scope>IDENTIFICATION</scope>
</reference>
<keyword evidence="11" id="KW-0804">Transcription</keyword>
<keyword evidence="16" id="KW-1185">Reference proteome</keyword>
<keyword evidence="4" id="KW-0597">Phosphoprotein</keyword>
<comment type="subcellular location">
    <subcellularLocation>
        <location evidence="2">Cytoplasm</location>
    </subcellularLocation>
    <subcellularLocation>
        <location evidence="1">Nucleus</location>
    </subcellularLocation>
</comment>
<keyword evidence="8" id="KW-0862">Zinc</keyword>
<feature type="compositionally biased region" description="Pro residues" evidence="13">
    <location>
        <begin position="651"/>
        <end position="662"/>
    </location>
</feature>
<keyword evidence="12" id="KW-0539">Nucleus</keyword>
<feature type="region of interest" description="Disordered" evidence="13">
    <location>
        <begin position="1"/>
        <end position="232"/>
    </location>
</feature>
<dbReference type="GO" id="GO:0006366">
    <property type="term" value="P:transcription by RNA polymerase II"/>
    <property type="evidence" value="ECO:0007669"/>
    <property type="project" value="InterPro"/>
</dbReference>
<dbReference type="SUPFAM" id="SSF52540">
    <property type="entry name" value="P-loop containing nucleoside triphosphate hydrolases"/>
    <property type="match status" value="1"/>
</dbReference>
<keyword evidence="6" id="KW-0677">Repeat</keyword>
<sequence>MEEGEIVDSSEELDDPIANTERFHEGEKPEQMIKKKDEPKTEKPNAHQRRRRVAHLQGEGKFGRESEKGHLQKEQRGKQQGQSASYPRRTNEQDQRQHRKRTRTESERLTHTVYLDGRSNKRRVELVESTQADKKSPLSRLVDNSRSPHSMRTGREKWKGSSQRKSEGESSPKKAGSSKRPRHDSSAAQYEHISSAKKPRYDRSVERRSPPKNQPILLSSKSQVRSRSLRKEREDPIGFGHLKSICDQENKEDAMLQLIKIEKRYLSLLNAEEEIRVDLFRLVVRSLEIVCKSANRPTQAICILEKTHQKLLRYHFKDFIAKLPELNLEDTEEIIRKIILVFEFLLHRLQDKVKYSIPMSELHEATKQFHQEGTVSEETLKSVQSANDLLHRVRQCQNKKCDSPPNDFHQISIVPLEEDFRPGYKPFVRENVINEAYTDAQHYLDVQFRLLREDFLKTLRDGIIQLRKEKRYGTATAPQETKRRQKRGVFVYKDVTILNPVCNRNGGVYRVRINLKEGNLGRINWKKSKRLKYGALLCLSDDSFDTLYFGAVENRDPIDLLYGEIDIRFENYDQGAMRRFIEAKCSFQMIESEAYFESYRHNLSALQEITEDNLPFKEYIVHVEKKISPPKYLFGKGKSCKSLLKTENPPDTPVYIPSPSPSYTPRSPIYRPKSPTYCPTSPIYSPTSPSYSPVPPIYRPTSPSYCPKSPSYSPESPTYCPTSPIYSPTSPKYSPTSPKYIPSSPKYSPTSPKYSPTSPSYSSVPPIYRPTSPSYYPKSPSYSPESPTYCPTSPIYSPTSPKYSPTSPKYSPSSPKYSPSSPKYSPVSPIYRPASPSYCPKSPSYSSESLLSKAIPSNESTVDSTVEGAGKVLQSCLNKPIPSKSDKEQPSSTLNSKSTISQIFNGNAATEAQEHPQTSAAMDSASTKVTHKECTGETPKKEQLPNFHDSIDRENGCEKEVSSAEDNRPLEIEKHVNFQSIIRQEEEFARIPKKKYRVQVTQLDQWPTKEMLGLDESQYRACQLALTKRFALIQGPPGTGKTYVGLKIAEVLLDNTKLWKGKDNSPILMVAYTNHALDQFVMGLRNKTGIVRVGGRSRVKELEQFNLKMLRRSQRSPEKYRILDEIRRLDNKHHPEEASKLISLGNKSVLSMEILRRVMDQVHFRSFNLYFEEHKKWKDLNSLLLEWLQIRQFIPECGRQEDEDIFISDEREDLHDDEEELFLQQRKLRAIACYQHETENPEELKNYLSLRDVMTEQEERHATDIFRLYQRDRWNLYRLWRHRIEMKFQDQIYKSQDEGYETELKKLYEISQDDDLKIMRNARVIAMTTTCAARYHAILQRISPKIVLVEEAAEVLEAHILTSIPFGCEHLILIGDHQQLRPNCTVYELAKKYKLNISMFERLVNLGMPCERLSEQHRMRPEIASLMTHIYKDLQNHPSVNEFKDIQGIKYNLFFVDHRYPEELSEDTNSSFNEHEAKFLTKLCRYLIQQDYKTSDITILTPYLGQMFKIRDHLTEEELNEVRTSTIDNYQGEESDIILLSLVRSNNENRAGFVNDINRACVALSRARKGLFVIGNFEMLSKASEIWKNVVSTLKESNKVGEALPLVCAVHKTEIMIKETDEFIEKVPLGGCLEPCKSILECGHACTLYCHPSDPKHLNFKCVEPCNRTRIGCDHRCDNLCWKKCEDQCHERVQKQLQCGHTKQDVLCRSPVQGMKCDERCDKNLKCGHQCQARCGEPCTLDCKELVKHEDWPCGHIVTAACSATPLICRGNCSPSCGHECSGKCGECLQGRVHRSCKKKCGRTLVCSHACTASCSCSFACPPCAKPCQNSCTHAVCSNKCGELCKPCNQACEWKCKHYKCSKKCSEICDRPRCDVPCKNLILKCQHKCRGLCSESCVCVKCDEKDIKKIFLTEDEVDARFIRLEDCSHIFEVSAFDQYMDTDNVQEAVQLKSCPACKVPIMKTMRYSKIIKERLADIEKVKTTILEEHKPQEPTSSVSQILTKLDNYERGIPQMEIYERHRRDCQTLMERIEQSKSIYEKVMFENKVSLLTQCQELKNKVKANTSEAATHDIFKTSLSICSVLNHLATKRIIGCNNQREIDDINVEITRQKISFEVHNLRFEFQQLQAREIPVQPEHEEMLEKMVDTLSNIARIEESELDSLLKMVQEARTKYPINTLTPKEKVAIVKAIGLSKGHWFKCPQGHVYAIGECGGAMQKSRCPDCNAEIGGTQHRLVEGNDVATEMDGARHAAWSEQANLENYELPR</sequence>
<dbReference type="InterPro" id="IPR027417">
    <property type="entry name" value="P-loop_NTPase"/>
</dbReference>
<feature type="compositionally biased region" description="Polar residues" evidence="13">
    <location>
        <begin position="216"/>
        <end position="226"/>
    </location>
</feature>